<reference evidence="3 4" key="1">
    <citation type="submission" date="2018-08" db="EMBL/GenBank/DDBJ databases">
        <title>A genome reference for cultivated species of the human gut microbiota.</title>
        <authorList>
            <person name="Zou Y."/>
            <person name="Xue W."/>
            <person name="Luo G."/>
        </authorList>
    </citation>
    <scope>NUCLEOTIDE SEQUENCE [LARGE SCALE GENOMIC DNA]</scope>
    <source>
        <strain evidence="3 4">AM42-30</strain>
    </source>
</reference>
<protein>
    <submittedName>
        <fullName evidence="3">Uncharacterized protein</fullName>
    </submittedName>
</protein>
<dbReference type="Pfam" id="PF03477">
    <property type="entry name" value="ATP-cone"/>
    <property type="match status" value="1"/>
</dbReference>
<evidence type="ECO:0000256" key="1">
    <source>
        <dbReference type="ARBA" id="ARBA00022741"/>
    </source>
</evidence>
<dbReference type="GO" id="GO:0005524">
    <property type="term" value="F:ATP binding"/>
    <property type="evidence" value="ECO:0007669"/>
    <property type="project" value="UniProtKB-UniRule"/>
</dbReference>
<keyword evidence="1" id="KW-0547">Nucleotide-binding</keyword>
<keyword evidence="2" id="KW-0067">ATP-binding</keyword>
<comment type="caution">
    <text evidence="3">The sequence shown here is derived from an EMBL/GenBank/DDBJ whole genome shotgun (WGS) entry which is preliminary data.</text>
</comment>
<dbReference type="PROSITE" id="PS51161">
    <property type="entry name" value="ATP_CONE"/>
    <property type="match status" value="1"/>
</dbReference>
<sequence length="90" mass="10618">MSVIKRDGHRATYDRNKIVSAIQKANTEVDQEERISEEQIYNILASIENRGFDEMAVEDIQDIIEQKLMAEKKFVLAKTYIIYRLPIEYH</sequence>
<dbReference type="EMBL" id="QSFV01000023">
    <property type="protein sequence ID" value="RHA79823.1"/>
    <property type="molecule type" value="Genomic_DNA"/>
</dbReference>
<evidence type="ECO:0000256" key="2">
    <source>
        <dbReference type="ARBA" id="ARBA00022840"/>
    </source>
</evidence>
<dbReference type="AlphaFoldDB" id="A0A413T648"/>
<gene>
    <name evidence="3" type="ORF">DW918_07555</name>
</gene>
<proteinExistence type="predicted"/>
<organism evidence="3 4">
    <name type="scientific">Eubacterium ventriosum</name>
    <dbReference type="NCBI Taxonomy" id="39496"/>
    <lineage>
        <taxon>Bacteria</taxon>
        <taxon>Bacillati</taxon>
        <taxon>Bacillota</taxon>
        <taxon>Clostridia</taxon>
        <taxon>Eubacteriales</taxon>
        <taxon>Eubacteriaceae</taxon>
        <taxon>Eubacterium</taxon>
    </lineage>
</organism>
<dbReference type="InterPro" id="IPR005144">
    <property type="entry name" value="ATP-cone_dom"/>
</dbReference>
<evidence type="ECO:0000313" key="3">
    <source>
        <dbReference type="EMBL" id="RHA79823.1"/>
    </source>
</evidence>
<name>A0A413T648_9FIRM</name>
<accession>A0A413T648</accession>
<dbReference type="Proteomes" id="UP000285740">
    <property type="component" value="Unassembled WGS sequence"/>
</dbReference>
<evidence type="ECO:0000313" key="4">
    <source>
        <dbReference type="Proteomes" id="UP000285740"/>
    </source>
</evidence>